<accession>A0A191V1J0</accession>
<name>A0A191V1J0_9ACTN</name>
<dbReference type="KEGG" id="spav:Spa2297_19000"/>
<organism evidence="1 2">
    <name type="scientific">Streptomyces parvulus</name>
    <dbReference type="NCBI Taxonomy" id="146923"/>
    <lineage>
        <taxon>Bacteria</taxon>
        <taxon>Bacillati</taxon>
        <taxon>Actinomycetota</taxon>
        <taxon>Actinomycetes</taxon>
        <taxon>Kitasatosporales</taxon>
        <taxon>Streptomycetaceae</taxon>
        <taxon>Streptomyces</taxon>
    </lineage>
</organism>
<dbReference type="Proteomes" id="UP000078468">
    <property type="component" value="Chromosome"/>
</dbReference>
<evidence type="ECO:0000313" key="2">
    <source>
        <dbReference type="Proteomes" id="UP000078468"/>
    </source>
</evidence>
<evidence type="ECO:0000313" key="1">
    <source>
        <dbReference type="EMBL" id="ANJ08869.1"/>
    </source>
</evidence>
<dbReference type="RefSeq" id="WP_064729229.1">
    <property type="nucleotide sequence ID" value="NZ_BMRX01000009.1"/>
</dbReference>
<dbReference type="AlphaFoldDB" id="A0A191V1J0"/>
<reference evidence="1 2" key="1">
    <citation type="submission" date="2016-05" db="EMBL/GenBank/DDBJ databases">
        <title>Non-Contiguous Finished Genome Sequence of Streptomyces parvulus 2297 Integrated Site-Specifically with Actinophage R4.</title>
        <authorList>
            <person name="Nishizawa T."/>
            <person name="Miura T."/>
            <person name="Harada C."/>
            <person name="Guo Y."/>
            <person name="Narisawa K."/>
            <person name="Ohta H."/>
            <person name="Takahashi H."/>
            <person name="Shirai M."/>
        </authorList>
    </citation>
    <scope>NUCLEOTIDE SEQUENCE [LARGE SCALE GENOMIC DNA]</scope>
    <source>
        <strain evidence="1 2">2297</strain>
    </source>
</reference>
<dbReference type="EMBL" id="CP015866">
    <property type="protein sequence ID" value="ANJ08869.1"/>
    <property type="molecule type" value="Genomic_DNA"/>
</dbReference>
<sequence>MSDIRECGIVVPTDWVGLPVEPSDDVRSWSKATAAELRKRGEAAGYDIDRAALRKDLRSRAEDSRSREPFYAFALYPDGFDAALAILEVDLIHPDETVPEITLDWLAETFSADDYGPPRISRTRLPIGPAVRIRQNFAATPRARRSPGILMETLTYGVLPDGAEAAVMLLVSWTVPGLSEEMEEAAAGIAETLTVSF</sequence>
<protein>
    <submittedName>
        <fullName evidence="1">Uncharacterized protein</fullName>
    </submittedName>
</protein>
<dbReference type="GeneID" id="91306978"/>
<proteinExistence type="predicted"/>
<gene>
    <name evidence="1" type="ORF">Spa2297_19000</name>
</gene>